<name>H2C2B8_9CREN</name>
<dbReference type="EMBL" id="JH597761">
    <property type="protein sequence ID" value="EHP70389.1"/>
    <property type="molecule type" value="Genomic_DNA"/>
</dbReference>
<dbReference type="STRING" id="671065.MetMK1DRAFT_00008910"/>
<gene>
    <name evidence="1" type="ORF">MetMK1DRAFT_00008910</name>
</gene>
<keyword evidence="2" id="KW-1185">Reference proteome</keyword>
<accession>H2C2B8</accession>
<protein>
    <submittedName>
        <fullName evidence="1">Uncharacterized protein</fullName>
    </submittedName>
</protein>
<reference evidence="1 2" key="1">
    <citation type="submission" date="2012-01" db="EMBL/GenBank/DDBJ databases">
        <title>Improved High-Quality Draft sequence of Metallosphaera yellowstonensis MK1.</title>
        <authorList>
            <consortium name="US DOE Joint Genome Institute"/>
            <person name="Lucas S."/>
            <person name="Han J."/>
            <person name="Cheng J.-F."/>
            <person name="Goodwin L."/>
            <person name="Pitluck S."/>
            <person name="Peters L."/>
            <person name="Teshima H."/>
            <person name="Detter J.C."/>
            <person name="Han C."/>
            <person name="Tapia R."/>
            <person name="Land M."/>
            <person name="Hauser L."/>
            <person name="Kyrpides N."/>
            <person name="Kozubal M."/>
            <person name="Macur R.E."/>
            <person name="Jay Z."/>
            <person name="Inskeep W."/>
            <person name="Woyke T."/>
        </authorList>
    </citation>
    <scope>NUCLEOTIDE SEQUENCE [LARGE SCALE GENOMIC DNA]</scope>
    <source>
        <strain evidence="1 2">MK1</strain>
    </source>
</reference>
<proteinExistence type="predicted"/>
<dbReference type="Proteomes" id="UP000003980">
    <property type="component" value="Unassembled WGS sequence"/>
</dbReference>
<sequence>MYTSYVESSCNGITPELNANDEVIRGLALKLWKKIVKDNVDFDEEELRLMKELGINI</sequence>
<dbReference type="AlphaFoldDB" id="H2C2B8"/>
<evidence type="ECO:0000313" key="2">
    <source>
        <dbReference type="Proteomes" id="UP000003980"/>
    </source>
</evidence>
<evidence type="ECO:0000313" key="1">
    <source>
        <dbReference type="EMBL" id="EHP70389.1"/>
    </source>
</evidence>
<organism evidence="1 2">
    <name type="scientific">Metallosphaera yellowstonensis MK1</name>
    <dbReference type="NCBI Taxonomy" id="671065"/>
    <lineage>
        <taxon>Archaea</taxon>
        <taxon>Thermoproteota</taxon>
        <taxon>Thermoprotei</taxon>
        <taxon>Sulfolobales</taxon>
        <taxon>Sulfolobaceae</taxon>
        <taxon>Metallosphaera</taxon>
    </lineage>
</organism>
<dbReference type="HOGENOM" id="CLU_2985750_0_0_2"/>